<dbReference type="PANTHER" id="PTHR46481">
    <property type="entry name" value="ZINC FINGER BED DOMAIN-CONTAINING PROTEIN 4"/>
    <property type="match status" value="1"/>
</dbReference>
<evidence type="ECO:0000256" key="6">
    <source>
        <dbReference type="SAM" id="MobiDB-lite"/>
    </source>
</evidence>
<feature type="region of interest" description="Disordered" evidence="6">
    <location>
        <begin position="1"/>
        <end position="20"/>
    </location>
</feature>
<evidence type="ECO:0000256" key="3">
    <source>
        <dbReference type="ARBA" id="ARBA00022771"/>
    </source>
</evidence>
<dbReference type="Proteomes" id="UP001347796">
    <property type="component" value="Unassembled WGS sequence"/>
</dbReference>
<dbReference type="EMBL" id="JAZGQO010000003">
    <property type="protein sequence ID" value="KAK6189099.1"/>
    <property type="molecule type" value="Genomic_DNA"/>
</dbReference>
<evidence type="ECO:0000313" key="8">
    <source>
        <dbReference type="EMBL" id="KAK6189099.1"/>
    </source>
</evidence>
<dbReference type="InterPro" id="IPR012337">
    <property type="entry name" value="RNaseH-like_sf"/>
</dbReference>
<evidence type="ECO:0000313" key="9">
    <source>
        <dbReference type="Proteomes" id="UP001347796"/>
    </source>
</evidence>
<name>A0AAN8PY17_PATCE</name>
<evidence type="ECO:0000256" key="1">
    <source>
        <dbReference type="ARBA" id="ARBA00004123"/>
    </source>
</evidence>
<comment type="subcellular location">
    <subcellularLocation>
        <location evidence="1">Nucleus</location>
    </subcellularLocation>
</comment>
<keyword evidence="4" id="KW-0862">Zinc</keyword>
<dbReference type="SUPFAM" id="SSF53098">
    <property type="entry name" value="Ribonuclease H-like"/>
    <property type="match status" value="1"/>
</dbReference>
<evidence type="ECO:0000256" key="2">
    <source>
        <dbReference type="ARBA" id="ARBA00022723"/>
    </source>
</evidence>
<sequence length="470" mass="54469">MWAYKKHQATKSASGRQKDDVVSLAGNKQTTITSTIAKQQTSKCIREEFVLDFLKTMVTADIPLNKLERIRPFISKYCKQGGSLPQQSTLRQVYLPRLFSDHHASLVDKFVNKPIAIILDETTDVRDHSILNIMFSVYGEVYLVDCVTMGACNHSTVSQAVVKTVTDYGIEYNNVMAVVTDSAAYCKKAYKDVLSGLFPQSTHVPCLAHIINLVGEIFLHWPSFNDVHLMCSMMKSAFFKKPQRKRRFLEFLSEYLPPNRVHLPPEPVRTRWGTWFAVIKYHTEYIHLYEGFFKSEKSEGVAVESLLEITRNKDRYKDVQLQMAFIVENCHHIMNLITYLEGTHFPLAAYMYNKMEEMRAFLLSGTTKLEFGIQTDIQLSKYDIQARKKYTLLFNKIFQSALDKFEKHIDHHPAMDHYKSTRLFNPVYLPAQPKTLDAYPNIPEFSVHNQELLDEFNIYTHLRINSEDKM</sequence>
<evidence type="ECO:0000256" key="4">
    <source>
        <dbReference type="ARBA" id="ARBA00022833"/>
    </source>
</evidence>
<dbReference type="Pfam" id="PF04937">
    <property type="entry name" value="DUF659"/>
    <property type="match status" value="1"/>
</dbReference>
<protein>
    <recommendedName>
        <fullName evidence="7">DUF659 domain-containing protein</fullName>
    </recommendedName>
</protein>
<dbReference type="InterPro" id="IPR052035">
    <property type="entry name" value="ZnF_BED_domain_contain"/>
</dbReference>
<dbReference type="InterPro" id="IPR007021">
    <property type="entry name" value="DUF659"/>
</dbReference>
<reference evidence="8 9" key="1">
    <citation type="submission" date="2024-01" db="EMBL/GenBank/DDBJ databases">
        <title>The genome of the rayed Mediterranean limpet Patella caerulea (Linnaeus, 1758).</title>
        <authorList>
            <person name="Anh-Thu Weber A."/>
            <person name="Halstead-Nussloch G."/>
        </authorList>
    </citation>
    <scope>NUCLEOTIDE SEQUENCE [LARGE SCALE GENOMIC DNA]</scope>
    <source>
        <strain evidence="8">AATW-2023a</strain>
        <tissue evidence="8">Whole specimen</tissue>
    </source>
</reference>
<dbReference type="GO" id="GO:0005634">
    <property type="term" value="C:nucleus"/>
    <property type="evidence" value="ECO:0007669"/>
    <property type="project" value="UniProtKB-SubCell"/>
</dbReference>
<dbReference type="GO" id="GO:0008270">
    <property type="term" value="F:zinc ion binding"/>
    <property type="evidence" value="ECO:0007669"/>
    <property type="project" value="UniProtKB-KW"/>
</dbReference>
<feature type="domain" description="DUF659" evidence="7">
    <location>
        <begin position="106"/>
        <end position="227"/>
    </location>
</feature>
<proteinExistence type="predicted"/>
<dbReference type="AlphaFoldDB" id="A0AAN8PY17"/>
<keyword evidence="9" id="KW-1185">Reference proteome</keyword>
<evidence type="ECO:0000259" key="7">
    <source>
        <dbReference type="Pfam" id="PF04937"/>
    </source>
</evidence>
<keyword evidence="3" id="KW-0863">Zinc-finger</keyword>
<keyword evidence="5" id="KW-0539">Nucleus</keyword>
<evidence type="ECO:0000256" key="5">
    <source>
        <dbReference type="ARBA" id="ARBA00023242"/>
    </source>
</evidence>
<gene>
    <name evidence="8" type="ORF">SNE40_005140</name>
</gene>
<comment type="caution">
    <text evidence="8">The sequence shown here is derived from an EMBL/GenBank/DDBJ whole genome shotgun (WGS) entry which is preliminary data.</text>
</comment>
<accession>A0AAN8PY17</accession>
<dbReference type="PANTHER" id="PTHR46481:SF10">
    <property type="entry name" value="ZINC FINGER BED DOMAIN-CONTAINING PROTEIN 39"/>
    <property type="match status" value="1"/>
</dbReference>
<organism evidence="8 9">
    <name type="scientific">Patella caerulea</name>
    <name type="common">Rayed Mediterranean limpet</name>
    <dbReference type="NCBI Taxonomy" id="87958"/>
    <lineage>
        <taxon>Eukaryota</taxon>
        <taxon>Metazoa</taxon>
        <taxon>Spiralia</taxon>
        <taxon>Lophotrochozoa</taxon>
        <taxon>Mollusca</taxon>
        <taxon>Gastropoda</taxon>
        <taxon>Patellogastropoda</taxon>
        <taxon>Patelloidea</taxon>
        <taxon>Patellidae</taxon>
        <taxon>Patella</taxon>
    </lineage>
</organism>
<keyword evidence="2" id="KW-0479">Metal-binding</keyword>